<accession>A0A4Y2AHC8</accession>
<evidence type="ECO:0000313" key="4">
    <source>
        <dbReference type="Proteomes" id="UP000499080"/>
    </source>
</evidence>
<dbReference type="GO" id="GO:0003676">
    <property type="term" value="F:nucleic acid binding"/>
    <property type="evidence" value="ECO:0007669"/>
    <property type="project" value="InterPro"/>
</dbReference>
<dbReference type="PANTHER" id="PTHR47331">
    <property type="entry name" value="PHD-TYPE DOMAIN-CONTAINING PROTEIN"/>
    <property type="match status" value="1"/>
</dbReference>
<dbReference type="InterPro" id="IPR043128">
    <property type="entry name" value="Rev_trsase/Diguanyl_cyclase"/>
</dbReference>
<dbReference type="Pfam" id="PF03564">
    <property type="entry name" value="DUF1759"/>
    <property type="match status" value="1"/>
</dbReference>
<feature type="region of interest" description="Disordered" evidence="1">
    <location>
        <begin position="1"/>
        <end position="25"/>
    </location>
</feature>
<feature type="domain" description="CCHC-type" evidence="2">
    <location>
        <begin position="333"/>
        <end position="349"/>
    </location>
</feature>
<dbReference type="Proteomes" id="UP000499080">
    <property type="component" value="Unassembled WGS sequence"/>
</dbReference>
<dbReference type="EMBL" id="BGPR01080509">
    <property type="protein sequence ID" value="GBL79017.1"/>
    <property type="molecule type" value="Genomic_DNA"/>
</dbReference>
<dbReference type="AlphaFoldDB" id="A0A4Y2AHC8"/>
<dbReference type="SUPFAM" id="SSF56672">
    <property type="entry name" value="DNA/RNA polymerases"/>
    <property type="match status" value="1"/>
</dbReference>
<feature type="domain" description="CCHC-type" evidence="2">
    <location>
        <begin position="301"/>
        <end position="317"/>
    </location>
</feature>
<dbReference type="InterPro" id="IPR001878">
    <property type="entry name" value="Znf_CCHC"/>
</dbReference>
<name>A0A4Y2AHC8_ARAVE</name>
<dbReference type="PANTHER" id="PTHR47331:SF5">
    <property type="entry name" value="RIBONUCLEASE H"/>
    <property type="match status" value="1"/>
</dbReference>
<dbReference type="SMART" id="SM00343">
    <property type="entry name" value="ZnF_C2HC"/>
    <property type="match status" value="2"/>
</dbReference>
<evidence type="ECO:0000313" key="3">
    <source>
        <dbReference type="EMBL" id="GBL79017.1"/>
    </source>
</evidence>
<dbReference type="GO" id="GO:0008270">
    <property type="term" value="F:zinc ion binding"/>
    <property type="evidence" value="ECO:0007669"/>
    <property type="project" value="InterPro"/>
</dbReference>
<evidence type="ECO:0000259" key="2">
    <source>
        <dbReference type="SMART" id="SM00343"/>
    </source>
</evidence>
<comment type="caution">
    <text evidence="3">The sequence shown here is derived from an EMBL/GenBank/DDBJ whole genome shotgun (WGS) entry which is preliminary data.</text>
</comment>
<protein>
    <recommendedName>
        <fullName evidence="2">CCHC-type domain-containing protein</fullName>
    </recommendedName>
</protein>
<dbReference type="InterPro" id="IPR005312">
    <property type="entry name" value="DUF1759"/>
</dbReference>
<sequence length="853" mass="97176">MSLNDAIASVTDERQSSLNDNENNGKNNDEAFLLKRKRSYVRGNITRFCNKFSINGSQEEIDFTISRLSETFKELKILDDKIHALLSDDEFELDIIECADYEDKTKLTIFKARKALENFKVPNIDPTPDAAISPNEAMNAPYYPFPSSYASDLLSPNAPMTYIQSTVKLPTMKIEPFDGDIEKFHMFFEQFSSAVDLNQQLSIIDKHVYLRGYLKDEPARLVDGISITPETYETVKNILKNSDISKLREFLSEEVEGALTTLKIKGEQTDEFCALTSTAAFNVNSKTQHKTKNYSKKPSPFCPFCNVAGHWPQECKSVTDIDVRVQKLKTAGRCFLCTNKGHNVRICPRKDKAFCIKCKRKHHVSICKNSISDLIPLTTANQVNIFASNVTHLQTAKVFITGPTGIAKLTRCILDGGSQSSFVSTRLVDVLNLKVISTDNLEVRGFESHSSETQPRRRVQLELSSIWNKSSVSLSAFESSNTYAPHQTVPTDITLFARQKKLKLADPYEKTDNLPIEVLIGADFYWTVMTVKPPKKLTESLVLMPSIFGWILSGFRSMTNIKFDKTSAIHNICTDKVTLQKEDEDVRTFWDLETLGIKVSQEKEMSTLNREILKQFHDSYKVIDGRRVVNLPWKKDRSLSSDNYDVSLQRLKSLQKKFKNTDFQNIYTELMQDYIDMNQVDIAPETPVNESRTFYLPHHVVKKQKNNNAKYRIVFDGSSHSPGHQSLNEVLEQGPNLLPEILATLLRFRLHKQAIICDGSQAFLQLTLSEEDRDATRFLWFRTEKDADEKTHLLNDILIYRFSRLPFGLSPSPFLLSASLRELVSKNSDTYPLAAKQLEGNIFMDDFVMGVCR</sequence>
<reference evidence="3 4" key="1">
    <citation type="journal article" date="2019" name="Sci. Rep.">
        <title>Orb-weaving spider Araneus ventricosus genome elucidates the spidroin gene catalogue.</title>
        <authorList>
            <person name="Kono N."/>
            <person name="Nakamura H."/>
            <person name="Ohtoshi R."/>
            <person name="Moran D.A.P."/>
            <person name="Shinohara A."/>
            <person name="Yoshida Y."/>
            <person name="Fujiwara M."/>
            <person name="Mori M."/>
            <person name="Tomita M."/>
            <person name="Arakawa K."/>
        </authorList>
    </citation>
    <scope>NUCLEOTIDE SEQUENCE [LARGE SCALE GENOMIC DNA]</scope>
</reference>
<keyword evidence="4" id="KW-1185">Reference proteome</keyword>
<evidence type="ECO:0000256" key="1">
    <source>
        <dbReference type="SAM" id="MobiDB-lite"/>
    </source>
</evidence>
<proteinExistence type="predicted"/>
<gene>
    <name evidence="3" type="ORF">AVEN_191793_1</name>
</gene>
<dbReference type="Gene3D" id="3.10.10.10">
    <property type="entry name" value="HIV Type 1 Reverse Transcriptase, subunit A, domain 1"/>
    <property type="match status" value="1"/>
</dbReference>
<dbReference type="Gene3D" id="3.30.70.270">
    <property type="match status" value="1"/>
</dbReference>
<organism evidence="3 4">
    <name type="scientific">Araneus ventricosus</name>
    <name type="common">Orbweaver spider</name>
    <name type="synonym">Epeira ventricosa</name>
    <dbReference type="NCBI Taxonomy" id="182803"/>
    <lineage>
        <taxon>Eukaryota</taxon>
        <taxon>Metazoa</taxon>
        <taxon>Ecdysozoa</taxon>
        <taxon>Arthropoda</taxon>
        <taxon>Chelicerata</taxon>
        <taxon>Arachnida</taxon>
        <taxon>Araneae</taxon>
        <taxon>Araneomorphae</taxon>
        <taxon>Entelegynae</taxon>
        <taxon>Araneoidea</taxon>
        <taxon>Araneidae</taxon>
        <taxon>Araneus</taxon>
    </lineage>
</organism>
<dbReference type="GO" id="GO:0071897">
    <property type="term" value="P:DNA biosynthetic process"/>
    <property type="evidence" value="ECO:0007669"/>
    <property type="project" value="UniProtKB-ARBA"/>
</dbReference>
<dbReference type="OrthoDB" id="5967017at2759"/>
<dbReference type="InterPro" id="IPR043502">
    <property type="entry name" value="DNA/RNA_pol_sf"/>
</dbReference>